<reference evidence="2" key="1">
    <citation type="journal article" date="2021" name="J. Hered.">
        <title>Genome Assembly of Salicaceae Populus deltoides (Eastern Cottonwood) I-69 Based on Nanopore Sequencing and Hi-C Technologies.</title>
        <authorList>
            <person name="Bai S."/>
            <person name="Wu H."/>
            <person name="Zhang J."/>
            <person name="Pan Z."/>
            <person name="Zhao W."/>
            <person name="Li Z."/>
            <person name="Tong C."/>
        </authorList>
    </citation>
    <scope>NUCLEOTIDE SEQUENCE</scope>
    <source>
        <tissue evidence="2">Leaf</tissue>
    </source>
</reference>
<name>A0A8T2Z324_POPDE</name>
<organism evidence="2 3">
    <name type="scientific">Populus deltoides</name>
    <name type="common">Eastern poplar</name>
    <name type="synonym">Eastern cottonwood</name>
    <dbReference type="NCBI Taxonomy" id="3696"/>
    <lineage>
        <taxon>Eukaryota</taxon>
        <taxon>Viridiplantae</taxon>
        <taxon>Streptophyta</taxon>
        <taxon>Embryophyta</taxon>
        <taxon>Tracheophyta</taxon>
        <taxon>Spermatophyta</taxon>
        <taxon>Magnoliopsida</taxon>
        <taxon>eudicotyledons</taxon>
        <taxon>Gunneridae</taxon>
        <taxon>Pentapetalae</taxon>
        <taxon>rosids</taxon>
        <taxon>fabids</taxon>
        <taxon>Malpighiales</taxon>
        <taxon>Salicaceae</taxon>
        <taxon>Saliceae</taxon>
        <taxon>Populus</taxon>
    </lineage>
</organism>
<keyword evidence="1" id="KW-0812">Transmembrane</keyword>
<feature type="transmembrane region" description="Helical" evidence="1">
    <location>
        <begin position="68"/>
        <end position="90"/>
    </location>
</feature>
<keyword evidence="1" id="KW-1133">Transmembrane helix</keyword>
<comment type="caution">
    <text evidence="2">The sequence shown here is derived from an EMBL/GenBank/DDBJ whole genome shotgun (WGS) entry which is preliminary data.</text>
</comment>
<evidence type="ECO:0000313" key="3">
    <source>
        <dbReference type="Proteomes" id="UP000807159"/>
    </source>
</evidence>
<evidence type="ECO:0000256" key="1">
    <source>
        <dbReference type="SAM" id="Phobius"/>
    </source>
</evidence>
<gene>
    <name evidence="2" type="ORF">H0E87_009038</name>
</gene>
<dbReference type="EMBL" id="JACEGQ020000004">
    <property type="protein sequence ID" value="KAH8511711.1"/>
    <property type="molecule type" value="Genomic_DNA"/>
</dbReference>
<dbReference type="AlphaFoldDB" id="A0A8T2Z324"/>
<proteinExistence type="predicted"/>
<evidence type="ECO:0000313" key="2">
    <source>
        <dbReference type="EMBL" id="KAH8511711.1"/>
    </source>
</evidence>
<accession>A0A8T2Z324</accession>
<keyword evidence="1" id="KW-0472">Membrane</keyword>
<keyword evidence="3" id="KW-1185">Reference proteome</keyword>
<sequence>MKDYQTRSSECLPGIDPILGRRLSGGDNNWKTKVALLHDLKNEHGNLGFCKAVYVGKRHLWFRKHVKSIALMFALMGSLFLLDSFTVSLFDSKSLQNSSPPMTSSGVKGDRTEYANEEERSVQMYGRLQNLAYSALAEKEFKQDTSNFWEEPRKASLWKPCGDRKCDVLKVNE</sequence>
<dbReference type="Proteomes" id="UP000807159">
    <property type="component" value="Chromosome 4"/>
</dbReference>
<protein>
    <submittedName>
        <fullName evidence="2">Uncharacterized protein</fullName>
    </submittedName>
</protein>